<evidence type="ECO:0008006" key="4">
    <source>
        <dbReference type="Google" id="ProtNLM"/>
    </source>
</evidence>
<sequence length="142" mass="15990">MEEWKVTLHILWFLAVLWDIFASTPKTGLTARPFYGLSNTEELECSGSVLDSDTSLLSLSLFSLHDDVVLASANVATKECLTSGYFSACLFHPSDNRRSKLRTLVTASDNGRERWFGCNATCYGRGRTAIFFWKLPVTVRRK</sequence>
<gene>
    <name evidence="2" type="ORF">V1264_016811</name>
</gene>
<comment type="caution">
    <text evidence="2">The sequence shown here is derived from an EMBL/GenBank/DDBJ whole genome shotgun (WGS) entry which is preliminary data.</text>
</comment>
<name>A0AAN9BHB0_9CAEN</name>
<evidence type="ECO:0000256" key="1">
    <source>
        <dbReference type="SAM" id="SignalP"/>
    </source>
</evidence>
<dbReference type="EMBL" id="JBAMIC010000007">
    <property type="protein sequence ID" value="KAK7105432.1"/>
    <property type="molecule type" value="Genomic_DNA"/>
</dbReference>
<dbReference type="AlphaFoldDB" id="A0AAN9BHB0"/>
<organism evidence="2 3">
    <name type="scientific">Littorina saxatilis</name>
    <dbReference type="NCBI Taxonomy" id="31220"/>
    <lineage>
        <taxon>Eukaryota</taxon>
        <taxon>Metazoa</taxon>
        <taxon>Spiralia</taxon>
        <taxon>Lophotrochozoa</taxon>
        <taxon>Mollusca</taxon>
        <taxon>Gastropoda</taxon>
        <taxon>Caenogastropoda</taxon>
        <taxon>Littorinimorpha</taxon>
        <taxon>Littorinoidea</taxon>
        <taxon>Littorinidae</taxon>
        <taxon>Littorina</taxon>
    </lineage>
</organism>
<proteinExistence type="predicted"/>
<keyword evidence="3" id="KW-1185">Reference proteome</keyword>
<feature type="signal peptide" evidence="1">
    <location>
        <begin position="1"/>
        <end position="22"/>
    </location>
</feature>
<feature type="chain" id="PRO_5042869682" description="Secreted protein" evidence="1">
    <location>
        <begin position="23"/>
        <end position="142"/>
    </location>
</feature>
<keyword evidence="1" id="KW-0732">Signal</keyword>
<dbReference type="Proteomes" id="UP001374579">
    <property type="component" value="Unassembled WGS sequence"/>
</dbReference>
<reference evidence="2 3" key="1">
    <citation type="submission" date="2024-02" db="EMBL/GenBank/DDBJ databases">
        <title>Chromosome-scale genome assembly of the rough periwinkle Littorina saxatilis.</title>
        <authorList>
            <person name="De Jode A."/>
            <person name="Faria R."/>
            <person name="Formenti G."/>
            <person name="Sims Y."/>
            <person name="Smith T.P."/>
            <person name="Tracey A."/>
            <person name="Wood J.M.D."/>
            <person name="Zagrodzka Z.B."/>
            <person name="Johannesson K."/>
            <person name="Butlin R.K."/>
            <person name="Leder E.H."/>
        </authorList>
    </citation>
    <scope>NUCLEOTIDE SEQUENCE [LARGE SCALE GENOMIC DNA]</scope>
    <source>
        <strain evidence="2">Snail1</strain>
        <tissue evidence="2">Muscle</tissue>
    </source>
</reference>
<evidence type="ECO:0000313" key="2">
    <source>
        <dbReference type="EMBL" id="KAK7105432.1"/>
    </source>
</evidence>
<protein>
    <recommendedName>
        <fullName evidence="4">Secreted protein</fullName>
    </recommendedName>
</protein>
<evidence type="ECO:0000313" key="3">
    <source>
        <dbReference type="Proteomes" id="UP001374579"/>
    </source>
</evidence>
<accession>A0AAN9BHB0</accession>